<dbReference type="Proteomes" id="UP000006764">
    <property type="component" value="Chromosome"/>
</dbReference>
<dbReference type="KEGG" id="apac:S7S_01720"/>
<dbReference type="PROSITE" id="PS51724">
    <property type="entry name" value="SPOR"/>
    <property type="match status" value="1"/>
</dbReference>
<keyword evidence="3" id="KW-0131">Cell cycle</keyword>
<dbReference type="InterPro" id="IPR049945">
    <property type="entry name" value="AAA_22"/>
</dbReference>
<dbReference type="STRING" id="391936.S7S_01720"/>
<reference evidence="3 4" key="1">
    <citation type="journal article" date="2012" name="J. Bacteriol.">
        <title>Genome sequence of an alkane-degrading bacterium, Alcanivorax pacificus type strain W11-5, isolated from deep sea sediment.</title>
        <authorList>
            <person name="Lai Q."/>
            <person name="Shao Z."/>
        </authorList>
    </citation>
    <scope>NUCLEOTIDE SEQUENCE [LARGE SCALE GENOMIC DNA]</scope>
    <source>
        <strain evidence="3 4">W11-5</strain>
    </source>
</reference>
<dbReference type="HOGENOM" id="CLU_607849_0_0_6"/>
<sequence>MSALNREQPFYRGAGRLEALDILCDAGLRGGFVLLTGEAGAGVSRLLGEAAMTLVDSAAVVRVDGAETPSRNVLMRALLSYFGVGKEDFASTLERALASEPLVLVIDNADAMGDEAIATLGVLRERLGPRFAILLGGLPDTEGRVASAALTPTDHVDLAPLTAQECADFLAYVTGEELDDDDAEARQASSGGWPGALLAEAPPPVLPVSRMAGFRVPWKHLAAVGGLLLVILIFWPRDDEPMETVRSLDLPPRQVAETVTASPRETAPAEQPAASPRPAPAPEAPAPERPVADIATPAAEPDEAAPAPEPREPVRANPPPAAPRPAPEPAAPSVVRAESGPTLTGLDAELGYRREDWLLSAPTDQWMLQVTLATTEDAARALSEQLGAGKSAYYRASRNSRSVYIVLSGPYADRAAAVAGRQSLPPALAAAGPFPRELAAIQQELRGN</sequence>
<dbReference type="Pfam" id="PF13401">
    <property type="entry name" value="AAA_22"/>
    <property type="match status" value="1"/>
</dbReference>
<dbReference type="InterPro" id="IPR007730">
    <property type="entry name" value="SPOR-like_dom"/>
</dbReference>
<organism evidence="3 4">
    <name type="scientific">Isoalcanivorax pacificus W11-5</name>
    <dbReference type="NCBI Taxonomy" id="391936"/>
    <lineage>
        <taxon>Bacteria</taxon>
        <taxon>Pseudomonadati</taxon>
        <taxon>Pseudomonadota</taxon>
        <taxon>Gammaproteobacteria</taxon>
        <taxon>Oceanospirillales</taxon>
        <taxon>Alcanivoracaceae</taxon>
        <taxon>Isoalcanivorax</taxon>
    </lineage>
</organism>
<evidence type="ECO:0000259" key="2">
    <source>
        <dbReference type="PROSITE" id="PS51724"/>
    </source>
</evidence>
<dbReference type="EMBL" id="CP004387">
    <property type="protein sequence ID" value="AJD46768.1"/>
    <property type="molecule type" value="Genomic_DNA"/>
</dbReference>
<dbReference type="SUPFAM" id="SSF110997">
    <property type="entry name" value="Sporulation related repeat"/>
    <property type="match status" value="1"/>
</dbReference>
<dbReference type="Gene3D" id="3.30.70.1070">
    <property type="entry name" value="Sporulation related repeat"/>
    <property type="match status" value="1"/>
</dbReference>
<evidence type="ECO:0000313" key="3">
    <source>
        <dbReference type="EMBL" id="AJD46768.1"/>
    </source>
</evidence>
<dbReference type="InterPro" id="IPR027417">
    <property type="entry name" value="P-loop_NTPase"/>
</dbReference>
<evidence type="ECO:0000256" key="1">
    <source>
        <dbReference type="SAM" id="MobiDB-lite"/>
    </source>
</evidence>
<feature type="region of interest" description="Disordered" evidence="1">
    <location>
        <begin position="244"/>
        <end position="340"/>
    </location>
</feature>
<dbReference type="GO" id="GO:0016887">
    <property type="term" value="F:ATP hydrolysis activity"/>
    <property type="evidence" value="ECO:0007669"/>
    <property type="project" value="InterPro"/>
</dbReference>
<dbReference type="SUPFAM" id="SSF52540">
    <property type="entry name" value="P-loop containing nucleoside triphosphate hydrolases"/>
    <property type="match status" value="1"/>
</dbReference>
<protein>
    <submittedName>
        <fullName evidence="3">Sporulation and cell division repeat protein</fullName>
    </submittedName>
</protein>
<dbReference type="AlphaFoldDB" id="A0A0B4XJL5"/>
<feature type="compositionally biased region" description="Pro residues" evidence="1">
    <location>
        <begin position="275"/>
        <end position="288"/>
    </location>
</feature>
<dbReference type="OrthoDB" id="6189127at2"/>
<dbReference type="RefSeq" id="WP_041025869.1">
    <property type="nucleotide sequence ID" value="NZ_CP004387.1"/>
</dbReference>
<dbReference type="GO" id="GO:0042834">
    <property type="term" value="F:peptidoglycan binding"/>
    <property type="evidence" value="ECO:0007669"/>
    <property type="project" value="InterPro"/>
</dbReference>
<accession>A0A0B4XJL5</accession>
<name>A0A0B4XJL5_9GAMM</name>
<gene>
    <name evidence="3" type="ORF">S7S_01720</name>
</gene>
<dbReference type="GO" id="GO:0051301">
    <property type="term" value="P:cell division"/>
    <property type="evidence" value="ECO:0007669"/>
    <property type="project" value="UniProtKB-KW"/>
</dbReference>
<feature type="domain" description="SPOR" evidence="2">
    <location>
        <begin position="360"/>
        <end position="437"/>
    </location>
</feature>
<keyword evidence="4" id="KW-1185">Reference proteome</keyword>
<proteinExistence type="predicted"/>
<keyword evidence="3" id="KW-0132">Cell division</keyword>
<evidence type="ECO:0000313" key="4">
    <source>
        <dbReference type="Proteomes" id="UP000006764"/>
    </source>
</evidence>
<feature type="compositionally biased region" description="Pro residues" evidence="1">
    <location>
        <begin position="316"/>
        <end position="330"/>
    </location>
</feature>
<dbReference type="Pfam" id="PF05036">
    <property type="entry name" value="SPOR"/>
    <property type="match status" value="1"/>
</dbReference>
<dbReference type="InterPro" id="IPR036680">
    <property type="entry name" value="SPOR-like_sf"/>
</dbReference>